<dbReference type="InterPro" id="IPR050377">
    <property type="entry name" value="Radical_SAM_PqqE_MftC-like"/>
</dbReference>
<dbReference type="SFLD" id="SFLDG01067">
    <property type="entry name" value="SPASM/twitch_domain_containing"/>
    <property type="match status" value="1"/>
</dbReference>
<evidence type="ECO:0000256" key="1">
    <source>
        <dbReference type="ARBA" id="ARBA00001966"/>
    </source>
</evidence>
<dbReference type="InterPro" id="IPR013785">
    <property type="entry name" value="Aldolase_TIM"/>
</dbReference>
<accession>A0A151ATD9</accession>
<dbReference type="AlphaFoldDB" id="A0A151ATD9"/>
<dbReference type="SUPFAM" id="SSF102114">
    <property type="entry name" value="Radical SAM enzymes"/>
    <property type="match status" value="1"/>
</dbReference>
<dbReference type="SFLD" id="SFLDG01387">
    <property type="entry name" value="BtrN-like_SPASM_domain_contain"/>
    <property type="match status" value="1"/>
</dbReference>
<evidence type="ECO:0000313" key="8">
    <source>
        <dbReference type="EMBL" id="KYH30881.1"/>
    </source>
</evidence>
<dbReference type="RefSeq" id="WP_062285832.1">
    <property type="nucleotide sequence ID" value="NZ_LTBC01000019.1"/>
</dbReference>
<name>A0A151ATD9_9FIRM</name>
<evidence type="ECO:0000256" key="4">
    <source>
        <dbReference type="ARBA" id="ARBA00022723"/>
    </source>
</evidence>
<dbReference type="EMBL" id="LTBC01000019">
    <property type="protein sequence ID" value="KYH30881.1"/>
    <property type="molecule type" value="Genomic_DNA"/>
</dbReference>
<keyword evidence="9" id="KW-1185">Reference proteome</keyword>
<keyword evidence="2" id="KW-0004">4Fe-4S</keyword>
<evidence type="ECO:0000256" key="3">
    <source>
        <dbReference type="ARBA" id="ARBA00022691"/>
    </source>
</evidence>
<dbReference type="CDD" id="cd01335">
    <property type="entry name" value="Radical_SAM"/>
    <property type="match status" value="1"/>
</dbReference>
<reference evidence="8 9" key="1">
    <citation type="submission" date="2016-02" db="EMBL/GenBank/DDBJ databases">
        <title>Genome sequence of Moorella mulderi DSM 14980.</title>
        <authorList>
            <person name="Poehlein A."/>
            <person name="Daniel R."/>
        </authorList>
    </citation>
    <scope>NUCLEOTIDE SEQUENCE [LARGE SCALE GENOMIC DNA]</scope>
    <source>
        <strain evidence="8 9">DSM 14980</strain>
    </source>
</reference>
<dbReference type="Pfam" id="PF04055">
    <property type="entry name" value="Radical_SAM"/>
    <property type="match status" value="1"/>
</dbReference>
<dbReference type="PANTHER" id="PTHR11228:SF7">
    <property type="entry name" value="PQQA PEPTIDE CYCLASE"/>
    <property type="match status" value="1"/>
</dbReference>
<feature type="domain" description="Radical SAM core" evidence="7">
    <location>
        <begin position="17"/>
        <end position="241"/>
    </location>
</feature>
<keyword evidence="6" id="KW-0411">Iron-sulfur</keyword>
<evidence type="ECO:0000256" key="5">
    <source>
        <dbReference type="ARBA" id="ARBA00023004"/>
    </source>
</evidence>
<keyword evidence="4" id="KW-0479">Metal-binding</keyword>
<dbReference type="PANTHER" id="PTHR11228">
    <property type="entry name" value="RADICAL SAM DOMAIN PROTEIN"/>
    <property type="match status" value="1"/>
</dbReference>
<dbReference type="GO" id="GO:0046872">
    <property type="term" value="F:metal ion binding"/>
    <property type="evidence" value="ECO:0007669"/>
    <property type="project" value="UniProtKB-KW"/>
</dbReference>
<dbReference type="InterPro" id="IPR034391">
    <property type="entry name" value="AdoMet-like_SPASM_containing"/>
</dbReference>
<dbReference type="GO" id="GO:0003824">
    <property type="term" value="F:catalytic activity"/>
    <property type="evidence" value="ECO:0007669"/>
    <property type="project" value="InterPro"/>
</dbReference>
<comment type="caution">
    <text evidence="8">The sequence shown here is derived from an EMBL/GenBank/DDBJ whole genome shotgun (WGS) entry which is preliminary data.</text>
</comment>
<dbReference type="PATRIC" id="fig|1122241.3.peg.3037"/>
<keyword evidence="3" id="KW-0949">S-adenosyl-L-methionine</keyword>
<evidence type="ECO:0000259" key="7">
    <source>
        <dbReference type="PROSITE" id="PS51918"/>
    </source>
</evidence>
<organism evidence="8 9">
    <name type="scientific">Moorella mulderi DSM 14980</name>
    <dbReference type="NCBI Taxonomy" id="1122241"/>
    <lineage>
        <taxon>Bacteria</taxon>
        <taxon>Bacillati</taxon>
        <taxon>Bacillota</taxon>
        <taxon>Clostridia</taxon>
        <taxon>Neomoorellales</taxon>
        <taxon>Neomoorellaceae</taxon>
        <taxon>Neomoorella</taxon>
    </lineage>
</organism>
<dbReference type="PROSITE" id="PS51918">
    <property type="entry name" value="RADICAL_SAM"/>
    <property type="match status" value="1"/>
</dbReference>
<keyword evidence="5" id="KW-0408">Iron</keyword>
<sequence length="362" mass="41093">MKWPDLSNLLQRFFSSRRKIPVLQLEVTSRCQLKCSFCPHTLLQDGWYDTDIRWDVFERYIVPYLRQVGLIYFQGWGEPLLHPRLFDMMRLAKEQGCRVGFTTNGVLLGPAVLERLVEMQSDILGLSVAGGNQVTHAMLRSGSSLKRLLTNISRLADIKQKRGSPLPKIICSYLMTRKNLLELPAFIELAASAGADEVVATNLDFTLSPEMENLRAFACPGEVIHEDYLFAVQAAEEQAGRLGLPLRVYPLQFNLDVMVCDAWPLNQIFINSRGEVAPCVYLGLPYKGVVPRYFCRQEAPFTPLNYGKITEGLTRVIKNKAAREFKQPFRYRLELTNPFLLDNPEVPAPPLPCSNCYKLFGL</sequence>
<protein>
    <submittedName>
        <fullName evidence="8">Coenzyme PQQ synthesis protein E</fullName>
    </submittedName>
</protein>
<dbReference type="Gene3D" id="3.20.20.70">
    <property type="entry name" value="Aldolase class I"/>
    <property type="match status" value="1"/>
</dbReference>
<evidence type="ECO:0000256" key="2">
    <source>
        <dbReference type="ARBA" id="ARBA00022485"/>
    </source>
</evidence>
<evidence type="ECO:0000313" key="9">
    <source>
        <dbReference type="Proteomes" id="UP000075670"/>
    </source>
</evidence>
<dbReference type="InterPro" id="IPR058240">
    <property type="entry name" value="rSAM_sf"/>
</dbReference>
<dbReference type="Pfam" id="PF13186">
    <property type="entry name" value="SPASM"/>
    <property type="match status" value="1"/>
</dbReference>
<dbReference type="GO" id="GO:0051536">
    <property type="term" value="F:iron-sulfur cluster binding"/>
    <property type="evidence" value="ECO:0007669"/>
    <property type="project" value="UniProtKB-KW"/>
</dbReference>
<evidence type="ECO:0000256" key="6">
    <source>
        <dbReference type="ARBA" id="ARBA00023014"/>
    </source>
</evidence>
<dbReference type="InterPro" id="IPR023885">
    <property type="entry name" value="4Fe4S-binding_SPASM_dom"/>
</dbReference>
<dbReference type="Proteomes" id="UP000075670">
    <property type="component" value="Unassembled WGS sequence"/>
</dbReference>
<dbReference type="SFLD" id="SFLDS00029">
    <property type="entry name" value="Radical_SAM"/>
    <property type="match status" value="1"/>
</dbReference>
<gene>
    <name evidence="8" type="primary">pqqE_2</name>
    <name evidence="8" type="ORF">MOMUL_28520</name>
</gene>
<dbReference type="InterPro" id="IPR007197">
    <property type="entry name" value="rSAM"/>
</dbReference>
<proteinExistence type="predicted"/>
<comment type="cofactor">
    <cofactor evidence="1">
        <name>[4Fe-4S] cluster</name>
        <dbReference type="ChEBI" id="CHEBI:49883"/>
    </cofactor>
</comment>